<evidence type="ECO:0000313" key="2">
    <source>
        <dbReference type="EMBL" id="ARI77734.1"/>
    </source>
</evidence>
<dbReference type="RefSeq" id="WP_085030195.1">
    <property type="nucleotide sequence ID" value="NZ_CP020772.1"/>
</dbReference>
<accession>A0A1W5ZWR1</accession>
<dbReference type="EMBL" id="CP020772">
    <property type="protein sequence ID" value="ARI77734.1"/>
    <property type="molecule type" value="Genomic_DNA"/>
</dbReference>
<protein>
    <submittedName>
        <fullName evidence="2">Uncharacterized protein</fullName>
    </submittedName>
</protein>
<evidence type="ECO:0000256" key="1">
    <source>
        <dbReference type="SAM" id="MobiDB-lite"/>
    </source>
</evidence>
<proteinExistence type="predicted"/>
<keyword evidence="3" id="KW-1185">Reference proteome</keyword>
<feature type="compositionally biased region" description="Basic and acidic residues" evidence="1">
    <location>
        <begin position="1"/>
        <end position="11"/>
    </location>
</feature>
<dbReference type="KEGG" id="hmn:HM131_13140"/>
<dbReference type="Proteomes" id="UP000192527">
    <property type="component" value="Chromosome"/>
</dbReference>
<dbReference type="AlphaFoldDB" id="A0A1W5ZWR1"/>
<sequence length="69" mass="7923">MEEQPKKKFEIPTEGNQNGEIGMQNSVNSNQPFEFENSFSGDSVNEHKKLEAFNEDQAKKEIDQIFNNS</sequence>
<name>A0A1W5ZWR1_9BACI</name>
<evidence type="ECO:0000313" key="3">
    <source>
        <dbReference type="Proteomes" id="UP000192527"/>
    </source>
</evidence>
<reference evidence="2 3" key="1">
    <citation type="submission" date="2017-04" db="EMBL/GenBank/DDBJ databases">
        <title>The whole genome sequencing and assembly of Halobacillus mangrovi strain.</title>
        <authorList>
            <person name="Lee S.-J."/>
            <person name="Park M.-K."/>
            <person name="Kim J.-Y."/>
            <person name="Lee Y.-J."/>
            <person name="Yi H."/>
            <person name="Bahn Y.-S."/>
            <person name="Kim J.F."/>
            <person name="Lee D.-W."/>
        </authorList>
    </citation>
    <scope>NUCLEOTIDE SEQUENCE [LARGE SCALE GENOMIC DNA]</scope>
    <source>
        <strain evidence="2 3">KTB 131</strain>
    </source>
</reference>
<feature type="compositionally biased region" description="Polar residues" evidence="1">
    <location>
        <begin position="14"/>
        <end position="42"/>
    </location>
</feature>
<dbReference type="OrthoDB" id="2970389at2"/>
<gene>
    <name evidence="2" type="ORF">HM131_13140</name>
</gene>
<organism evidence="2 3">
    <name type="scientific">Halobacillus mangrovi</name>
    <dbReference type="NCBI Taxonomy" id="402384"/>
    <lineage>
        <taxon>Bacteria</taxon>
        <taxon>Bacillati</taxon>
        <taxon>Bacillota</taxon>
        <taxon>Bacilli</taxon>
        <taxon>Bacillales</taxon>
        <taxon>Bacillaceae</taxon>
        <taxon>Halobacillus</taxon>
    </lineage>
</organism>
<feature type="region of interest" description="Disordered" evidence="1">
    <location>
        <begin position="1"/>
        <end position="42"/>
    </location>
</feature>